<dbReference type="InterPro" id="IPR009080">
    <property type="entry name" value="tRNAsynth_Ia_anticodon-bd"/>
</dbReference>
<dbReference type="OrthoDB" id="9803211at2"/>
<evidence type="ECO:0000256" key="2">
    <source>
        <dbReference type="ARBA" id="ARBA00022598"/>
    </source>
</evidence>
<dbReference type="PANTHER" id="PTHR11956:SF5">
    <property type="entry name" value="ARGININE--TRNA LIGASE, CYTOPLASMIC"/>
    <property type="match status" value="1"/>
</dbReference>
<dbReference type="SMART" id="SM00836">
    <property type="entry name" value="DALR_1"/>
    <property type="match status" value="1"/>
</dbReference>
<dbReference type="PANTHER" id="PTHR11956">
    <property type="entry name" value="ARGINYL-TRNA SYNTHETASE"/>
    <property type="match status" value="1"/>
</dbReference>
<dbReference type="GO" id="GO:0005524">
    <property type="term" value="F:ATP binding"/>
    <property type="evidence" value="ECO:0007669"/>
    <property type="project" value="UniProtKB-KW"/>
</dbReference>
<dbReference type="InterPro" id="IPR036695">
    <property type="entry name" value="Arg-tRNA-synth_N_sf"/>
</dbReference>
<dbReference type="InterPro" id="IPR008909">
    <property type="entry name" value="DALR_anticod-bd"/>
</dbReference>
<dbReference type="AlphaFoldDB" id="A0A0M5IT72"/>
<dbReference type="SMART" id="SM01016">
    <property type="entry name" value="Arg_tRNA_synt_N"/>
    <property type="match status" value="1"/>
</dbReference>
<keyword evidence="7" id="KW-0030">Aminoacyl-tRNA synthetase</keyword>
<proteinExistence type="predicted"/>
<keyword evidence="2" id="KW-0436">Ligase</keyword>
<gene>
    <name evidence="7" type="ORF">SPRI_2538</name>
</gene>
<feature type="compositionally biased region" description="Basic and acidic residues" evidence="6">
    <location>
        <begin position="213"/>
        <end position="232"/>
    </location>
</feature>
<evidence type="ECO:0000256" key="3">
    <source>
        <dbReference type="ARBA" id="ARBA00022741"/>
    </source>
</evidence>
<dbReference type="GO" id="GO:0006420">
    <property type="term" value="P:arginyl-tRNA aminoacylation"/>
    <property type="evidence" value="ECO:0007669"/>
    <property type="project" value="InterPro"/>
</dbReference>
<dbReference type="GO" id="GO:0004814">
    <property type="term" value="F:arginine-tRNA ligase activity"/>
    <property type="evidence" value="ECO:0007669"/>
    <property type="project" value="UniProtKB-EC"/>
</dbReference>
<dbReference type="KEGG" id="spri:SPRI_2538"/>
<evidence type="ECO:0000313" key="7">
    <source>
        <dbReference type="EMBL" id="ALC20844.1"/>
    </source>
</evidence>
<dbReference type="EMBL" id="CP011340">
    <property type="protein sequence ID" value="ALC20844.1"/>
    <property type="molecule type" value="Genomic_DNA"/>
</dbReference>
<keyword evidence="3" id="KW-0547">Nucleotide-binding</keyword>
<dbReference type="EC" id="6.1.1.19" evidence="1"/>
<keyword evidence="4" id="KW-0067">ATP-binding</keyword>
<dbReference type="Pfam" id="PF03485">
    <property type="entry name" value="Arg_tRNA_synt_N"/>
    <property type="match status" value="1"/>
</dbReference>
<comment type="catalytic activity">
    <reaction evidence="5">
        <text>tRNA(Arg) + L-arginine + ATP = L-arginyl-tRNA(Arg) + AMP + diphosphate</text>
        <dbReference type="Rhea" id="RHEA:20301"/>
        <dbReference type="Rhea" id="RHEA-COMP:9658"/>
        <dbReference type="Rhea" id="RHEA-COMP:9673"/>
        <dbReference type="ChEBI" id="CHEBI:30616"/>
        <dbReference type="ChEBI" id="CHEBI:32682"/>
        <dbReference type="ChEBI" id="CHEBI:33019"/>
        <dbReference type="ChEBI" id="CHEBI:78442"/>
        <dbReference type="ChEBI" id="CHEBI:78513"/>
        <dbReference type="ChEBI" id="CHEBI:456215"/>
        <dbReference type="EC" id="6.1.1.19"/>
    </reaction>
</comment>
<accession>A0A0M5IT72</accession>
<dbReference type="SUPFAM" id="SSF47323">
    <property type="entry name" value="Anticodon-binding domain of a subclass of class I aminoacyl-tRNA synthetases"/>
    <property type="match status" value="1"/>
</dbReference>
<dbReference type="NCBIfam" id="NF045898">
    <property type="entry name" value="ArgS_rel_codon"/>
    <property type="match status" value="2"/>
</dbReference>
<dbReference type="GO" id="GO:0005737">
    <property type="term" value="C:cytoplasm"/>
    <property type="evidence" value="ECO:0007669"/>
    <property type="project" value="InterPro"/>
</dbReference>
<name>A0A0M5IT72_STRPR</name>
<feature type="compositionally biased region" description="Low complexity" evidence="6">
    <location>
        <begin position="265"/>
        <end position="278"/>
    </location>
</feature>
<evidence type="ECO:0000256" key="1">
    <source>
        <dbReference type="ARBA" id="ARBA00012837"/>
    </source>
</evidence>
<feature type="compositionally biased region" description="Low complexity" evidence="6">
    <location>
        <begin position="240"/>
        <end position="254"/>
    </location>
</feature>
<protein>
    <recommendedName>
        <fullName evidence="1">arginine--tRNA ligase</fullName>
        <ecNumber evidence="1">6.1.1.19</ecNumber>
    </recommendedName>
</protein>
<dbReference type="Gene3D" id="3.30.1360.70">
    <property type="entry name" value="Arginyl tRNA synthetase N-terminal domain"/>
    <property type="match status" value="1"/>
</dbReference>
<dbReference type="STRING" id="38300.SPRI_2538"/>
<dbReference type="SUPFAM" id="SSF55190">
    <property type="entry name" value="Arginyl-tRNA synthetase (ArgRS), N-terminal 'additional' domain"/>
    <property type="match status" value="1"/>
</dbReference>
<dbReference type="Proteomes" id="UP000060513">
    <property type="component" value="Chromosome"/>
</dbReference>
<evidence type="ECO:0000313" key="8">
    <source>
        <dbReference type="Proteomes" id="UP000060513"/>
    </source>
</evidence>
<dbReference type="InterPro" id="IPR001278">
    <property type="entry name" value="Arg-tRNA-ligase"/>
</dbReference>
<dbReference type="GeneID" id="97236422"/>
<evidence type="ECO:0000256" key="6">
    <source>
        <dbReference type="SAM" id="MobiDB-lite"/>
    </source>
</evidence>
<feature type="region of interest" description="Disordered" evidence="6">
    <location>
        <begin position="213"/>
        <end position="279"/>
    </location>
</feature>
<organism evidence="7">
    <name type="scientific">Streptomyces pristinaespiralis</name>
    <dbReference type="NCBI Taxonomy" id="38300"/>
    <lineage>
        <taxon>Bacteria</taxon>
        <taxon>Bacillati</taxon>
        <taxon>Actinomycetota</taxon>
        <taxon>Actinomycetes</taxon>
        <taxon>Kitasatosporales</taxon>
        <taxon>Streptomycetaceae</taxon>
        <taxon>Streptomyces</taxon>
    </lineage>
</organism>
<evidence type="ECO:0000256" key="5">
    <source>
        <dbReference type="ARBA" id="ARBA00049339"/>
    </source>
</evidence>
<dbReference type="PATRIC" id="fig|38300.4.peg.2678"/>
<dbReference type="RefSeq" id="WP_053556925.1">
    <property type="nucleotide sequence ID" value="NZ_CP011340.1"/>
</dbReference>
<reference evidence="7 8" key="1">
    <citation type="submission" date="2015-08" db="EMBL/GenBank/DDBJ databases">
        <title>Genome sequence of the pristinamycin over-producing bacterium Streptomyces pristinaespiralis HCCB10218.</title>
        <authorList>
            <person name="Tian J."/>
            <person name="Yang J."/>
            <person name="Li L."/>
            <person name="Ruan L."/>
            <person name="Wei W."/>
            <person name="Zheng G."/>
            <person name="Wei Z."/>
            <person name="Yang S."/>
            <person name="Ge M."/>
            <person name="Jiang W."/>
            <person name="Lu Y."/>
        </authorList>
    </citation>
    <scope>NUCLEOTIDE SEQUENCE [LARGE SCALE GENOMIC DNA]</scope>
    <source>
        <strain evidence="7 8">HCCB 10218</strain>
    </source>
</reference>
<dbReference type="Gene3D" id="1.10.730.10">
    <property type="entry name" value="Isoleucyl-tRNA Synthetase, Domain 1"/>
    <property type="match status" value="1"/>
</dbReference>
<evidence type="ECO:0000256" key="4">
    <source>
        <dbReference type="ARBA" id="ARBA00022840"/>
    </source>
</evidence>
<dbReference type="Pfam" id="PF05746">
    <property type="entry name" value="DALR_1"/>
    <property type="match status" value="1"/>
</dbReference>
<dbReference type="InterPro" id="IPR005148">
    <property type="entry name" value="Arg-tRNA-synth_N"/>
</dbReference>
<sequence length="408" mass="42733">MTPAELSRTVRHAVCRAVEDGALRVDAPRDVKVERPRPGGRGDYATGIALRLARQAGRPAVEVAAELGHRIAAAPGIAAVDITGPGFLNITLEPDTQQGLVRDVLERGEKYGWTDLTGAVEEITYRADVRAAVIADTLRRIRLSQGTPSRTLCEGAADPGWAGLGVRIEAEHAHGRPRTDVAPVPAADDAATLLRRLGVDATRWGLLAAAAHDRPLTDHPTAHESTAHEPPTHRPPTGPSPADASPTGPSAAPTPARPADRRSATTHPRATAHTPHPLLLHHERNPLFRVRYAHARARALSRNAAQLGFAGSPDEHVDAPALTAAVGGHPAVLADAARLGAPDRLARHLEVTADALLSFQSSAQHSVLPVGDEKPSAAHRSRLALAEAAGTVLAGGLSLLGISAPDHL</sequence>